<evidence type="ECO:0000259" key="3">
    <source>
        <dbReference type="Pfam" id="PF17481"/>
    </source>
</evidence>
<dbReference type="InterPro" id="IPR035326">
    <property type="entry name" value="Beta_sandwich_Seath"/>
</dbReference>
<feature type="domain" description="Tail sheath protein subtilisin-like" evidence="2">
    <location>
        <begin position="207"/>
        <end position="364"/>
    </location>
</feature>
<dbReference type="InterPro" id="IPR054564">
    <property type="entry name" value="Gp18_domIII_N"/>
</dbReference>
<accession>A0A3M0T2Q6</accession>
<evidence type="ECO:0000259" key="2">
    <source>
        <dbReference type="Pfam" id="PF04984"/>
    </source>
</evidence>
<dbReference type="AlphaFoldDB" id="A0A3M0T2Q6"/>
<dbReference type="Pfam" id="PF22671">
    <property type="entry name" value="Gp18_domIII_N"/>
    <property type="match status" value="1"/>
</dbReference>
<organism evidence="6 7">
    <name type="scientific">Clostridium autoethanogenum</name>
    <dbReference type="NCBI Taxonomy" id="84023"/>
    <lineage>
        <taxon>Bacteria</taxon>
        <taxon>Bacillati</taxon>
        <taxon>Bacillota</taxon>
        <taxon>Clostridia</taxon>
        <taxon>Eubacteriales</taxon>
        <taxon>Clostridiaceae</taxon>
        <taxon>Clostridium</taxon>
    </lineage>
</organism>
<dbReference type="Gene3D" id="3.30.360.90">
    <property type="match status" value="1"/>
</dbReference>
<reference evidence="6 7" key="1">
    <citation type="submission" date="2018-10" db="EMBL/GenBank/DDBJ databases">
        <title>Genome-centric metagenomics revealed C2 chemical producing, CO utilizing Clostridium with novel acetogenic gene cluster.</title>
        <authorList>
            <person name="Kang H."/>
            <person name="Park B."/>
            <person name="Choi I.G."/>
            <person name="Chang I.S."/>
        </authorList>
    </citation>
    <scope>NUCLEOTIDE SEQUENCE [LARGE SCALE GENOMIC DNA]</scope>
    <source>
        <strain evidence="6 7">H21-9</strain>
    </source>
</reference>
<evidence type="ECO:0000259" key="4">
    <source>
        <dbReference type="Pfam" id="PF17482"/>
    </source>
</evidence>
<dbReference type="Proteomes" id="UP000277999">
    <property type="component" value="Unassembled WGS sequence"/>
</dbReference>
<gene>
    <name evidence="6" type="ORF">D9O40_00725</name>
</gene>
<dbReference type="Pfam" id="PF17482">
    <property type="entry name" value="Phage_sheath_1C"/>
    <property type="match status" value="1"/>
</dbReference>
<proteinExistence type="inferred from homology"/>
<evidence type="ECO:0000256" key="1">
    <source>
        <dbReference type="ARBA" id="ARBA00008005"/>
    </source>
</evidence>
<evidence type="ECO:0000313" key="7">
    <source>
        <dbReference type="Proteomes" id="UP000277999"/>
    </source>
</evidence>
<feature type="domain" description="Phage tail sheath protein-like beta-sandwich" evidence="3">
    <location>
        <begin position="94"/>
        <end position="203"/>
    </location>
</feature>
<dbReference type="RefSeq" id="WP_122057670.1">
    <property type="nucleotide sequence ID" value="NZ_RFAQ01000001.1"/>
</dbReference>
<evidence type="ECO:0000259" key="5">
    <source>
        <dbReference type="Pfam" id="PF22671"/>
    </source>
</evidence>
<feature type="domain" description="Tail sheath protein C-terminal" evidence="4">
    <location>
        <begin position="371"/>
        <end position="471"/>
    </location>
</feature>
<dbReference type="InterPro" id="IPR020287">
    <property type="entry name" value="Tail_sheath_C"/>
</dbReference>
<feature type="domain" description="Tail sheath protein Gp18-like" evidence="5">
    <location>
        <begin position="34"/>
        <end position="75"/>
    </location>
</feature>
<sequence>MAKGTWSETDKPSVPGFYNRFMWAAENRLNQGTTGVVAMPVKADWGPVKQVTSVTGIPELISKFGSNMDLTAYKLGRLVLLGEPKELLLYRLADGNEKVASLTLKDTTATTPVDVIKLETLYPTDRKFNVSIKPDIVNSSVVVITLYEGTEQLYQFKVQGSIADIVDKINSNSNNVWLKASKIADGNGNLANIVNQPLAGGNNGVSAITNQHYIDAMTTFEGYKKDAFTLDGVGDTSLQMSVQSWIDKNKLNGSDVLAYLGAASNSQIDDINSQSKTFNDEAVINVGVSGIYEGIKYSPAETACYFAGLATGKNIKESTCNEKTIFEDVEPKLSKDEINACLAAGTLILVNEDQSVLVVDDVNTLKTYSSEQSEALGYIRAVKFLYAVDEDTSIKRSDFIGKVDNDNAGQKVVISAFKKYFETLEDNGIINNPVVTIDSDLQANAKSDEFYWKWNANYVNIMKKIFGTGHVQ</sequence>
<dbReference type="Gene3D" id="3.30.1490.450">
    <property type="match status" value="1"/>
</dbReference>
<evidence type="ECO:0000313" key="6">
    <source>
        <dbReference type="EMBL" id="RMD04907.1"/>
    </source>
</evidence>
<dbReference type="InterPro" id="IPR035089">
    <property type="entry name" value="Phage_sheath_subtilisin"/>
</dbReference>
<comment type="similarity">
    <text evidence="1">Belongs to the myoviridae tail sheath protein family.</text>
</comment>
<dbReference type="Gene3D" id="3.40.50.11790">
    <property type="match status" value="1"/>
</dbReference>
<protein>
    <submittedName>
        <fullName evidence="6">Phage tail sheath protein</fullName>
    </submittedName>
</protein>
<dbReference type="EMBL" id="RFAQ01000001">
    <property type="protein sequence ID" value="RMD04907.1"/>
    <property type="molecule type" value="Genomic_DNA"/>
</dbReference>
<dbReference type="Pfam" id="PF04984">
    <property type="entry name" value="Phage_sheath_1"/>
    <property type="match status" value="1"/>
</dbReference>
<comment type="caution">
    <text evidence="6">The sequence shown here is derived from an EMBL/GenBank/DDBJ whole genome shotgun (WGS) entry which is preliminary data.</text>
</comment>
<dbReference type="Gene3D" id="3.30.1370.220">
    <property type="match status" value="1"/>
</dbReference>
<name>A0A3M0T2Q6_9CLOT</name>
<dbReference type="Pfam" id="PF17481">
    <property type="entry name" value="Phage_sheath_domII"/>
    <property type="match status" value="1"/>
</dbReference>